<dbReference type="EMBL" id="HBUF01523793">
    <property type="protein sequence ID" value="CAG6749572.1"/>
    <property type="molecule type" value="Transcribed_RNA"/>
</dbReference>
<dbReference type="PROSITE" id="PS00211">
    <property type="entry name" value="ABC_TRANSPORTER_1"/>
    <property type="match status" value="1"/>
</dbReference>
<evidence type="ECO:0000256" key="8">
    <source>
        <dbReference type="ARBA" id="ARBA00023136"/>
    </source>
</evidence>
<dbReference type="Pfam" id="PF00005">
    <property type="entry name" value="ABC_tran"/>
    <property type="match status" value="1"/>
</dbReference>
<protein>
    <submittedName>
        <fullName evidence="11">Protein scarlet</fullName>
    </submittedName>
</protein>
<evidence type="ECO:0000256" key="7">
    <source>
        <dbReference type="ARBA" id="ARBA00022989"/>
    </source>
</evidence>
<dbReference type="InterPro" id="IPR003593">
    <property type="entry name" value="AAA+_ATPase"/>
</dbReference>
<dbReference type="SMART" id="SM00382">
    <property type="entry name" value="AAA"/>
    <property type="match status" value="1"/>
</dbReference>
<dbReference type="InterPro" id="IPR050352">
    <property type="entry name" value="ABCG_transporters"/>
</dbReference>
<dbReference type="GO" id="GO:0030659">
    <property type="term" value="C:cytoplasmic vesicle membrane"/>
    <property type="evidence" value="ECO:0007669"/>
    <property type="project" value="TreeGrafter"/>
</dbReference>
<dbReference type="GO" id="GO:0005886">
    <property type="term" value="C:plasma membrane"/>
    <property type="evidence" value="ECO:0007669"/>
    <property type="project" value="TreeGrafter"/>
</dbReference>
<dbReference type="InterPro" id="IPR003439">
    <property type="entry name" value="ABC_transporter-like_ATP-bd"/>
</dbReference>
<comment type="subcellular location">
    <subcellularLocation>
        <location evidence="1">Membrane</location>
        <topology evidence="1">Multi-pass membrane protein</topology>
    </subcellularLocation>
</comment>
<feature type="transmembrane region" description="Helical" evidence="9">
    <location>
        <begin position="537"/>
        <end position="558"/>
    </location>
</feature>
<reference evidence="11" key="1">
    <citation type="submission" date="2021-05" db="EMBL/GenBank/DDBJ databases">
        <authorList>
            <person name="Alioto T."/>
            <person name="Alioto T."/>
            <person name="Gomez Garrido J."/>
        </authorList>
    </citation>
    <scope>NUCLEOTIDE SEQUENCE</scope>
</reference>
<dbReference type="GO" id="GO:0016887">
    <property type="term" value="F:ATP hydrolysis activity"/>
    <property type="evidence" value="ECO:0007669"/>
    <property type="project" value="InterPro"/>
</dbReference>
<dbReference type="AlphaFoldDB" id="A0A8D8ZKR2"/>
<feature type="transmembrane region" description="Helical" evidence="9">
    <location>
        <begin position="614"/>
        <end position="636"/>
    </location>
</feature>
<keyword evidence="3" id="KW-0813">Transport</keyword>
<dbReference type="GO" id="GO:0140359">
    <property type="term" value="F:ABC-type transporter activity"/>
    <property type="evidence" value="ECO:0007669"/>
    <property type="project" value="InterPro"/>
</dbReference>
<dbReference type="GO" id="GO:0005524">
    <property type="term" value="F:ATP binding"/>
    <property type="evidence" value="ECO:0007669"/>
    <property type="project" value="UniProtKB-KW"/>
</dbReference>
<dbReference type="PANTHER" id="PTHR48041:SF139">
    <property type="entry name" value="PROTEIN SCARLET"/>
    <property type="match status" value="1"/>
</dbReference>
<feature type="transmembrane region" description="Helical" evidence="9">
    <location>
        <begin position="387"/>
        <end position="407"/>
    </location>
</feature>
<name>A0A8D8ZKR2_9HEMI</name>
<feature type="transmembrane region" description="Helical" evidence="9">
    <location>
        <begin position="479"/>
        <end position="500"/>
    </location>
</feature>
<evidence type="ECO:0000313" key="11">
    <source>
        <dbReference type="EMBL" id="CAG6749573.1"/>
    </source>
</evidence>
<dbReference type="Gene3D" id="3.40.50.300">
    <property type="entry name" value="P-loop containing nucleotide triphosphate hydrolases"/>
    <property type="match status" value="1"/>
</dbReference>
<dbReference type="InterPro" id="IPR013525">
    <property type="entry name" value="ABC2_TM"/>
</dbReference>
<evidence type="ECO:0000256" key="1">
    <source>
        <dbReference type="ARBA" id="ARBA00004141"/>
    </source>
</evidence>
<dbReference type="Pfam" id="PF01061">
    <property type="entry name" value="ABC2_membrane"/>
    <property type="match status" value="1"/>
</dbReference>
<dbReference type="EMBL" id="HBUF01523794">
    <property type="protein sequence ID" value="CAG6749573.1"/>
    <property type="molecule type" value="Transcribed_RNA"/>
</dbReference>
<evidence type="ECO:0000256" key="9">
    <source>
        <dbReference type="SAM" id="Phobius"/>
    </source>
</evidence>
<evidence type="ECO:0000259" key="10">
    <source>
        <dbReference type="PROSITE" id="PS50893"/>
    </source>
</evidence>
<dbReference type="EMBL" id="HBUF01325016">
    <property type="protein sequence ID" value="CAG6695697.1"/>
    <property type="molecule type" value="Transcribed_RNA"/>
</dbReference>
<dbReference type="PROSITE" id="PS50893">
    <property type="entry name" value="ABC_TRANSPORTER_2"/>
    <property type="match status" value="1"/>
</dbReference>
<evidence type="ECO:0000256" key="2">
    <source>
        <dbReference type="ARBA" id="ARBA00005814"/>
    </source>
</evidence>
<evidence type="ECO:0000256" key="6">
    <source>
        <dbReference type="ARBA" id="ARBA00022840"/>
    </source>
</evidence>
<dbReference type="Pfam" id="PF19055">
    <property type="entry name" value="ABC2_membrane_7"/>
    <property type="match status" value="1"/>
</dbReference>
<dbReference type="EMBL" id="HBUF01523792">
    <property type="protein sequence ID" value="CAG6749571.1"/>
    <property type="molecule type" value="Transcribed_RNA"/>
</dbReference>
<dbReference type="InterPro" id="IPR027417">
    <property type="entry name" value="P-loop_NTPase"/>
</dbReference>
<keyword evidence="8 9" id="KW-0472">Membrane</keyword>
<dbReference type="InterPro" id="IPR043926">
    <property type="entry name" value="ABCG_dom"/>
</dbReference>
<evidence type="ECO:0000256" key="3">
    <source>
        <dbReference type="ARBA" id="ARBA00022448"/>
    </source>
</evidence>
<feature type="transmembrane region" description="Helical" evidence="9">
    <location>
        <begin position="419"/>
        <end position="437"/>
    </location>
</feature>
<keyword evidence="7 9" id="KW-1133">Transmembrane helix</keyword>
<dbReference type="EMBL" id="HBUF01325015">
    <property type="protein sequence ID" value="CAG6695696.1"/>
    <property type="molecule type" value="Transcribed_RNA"/>
</dbReference>
<feature type="domain" description="ABC transporter" evidence="10">
    <location>
        <begin position="38"/>
        <end position="272"/>
    </location>
</feature>
<keyword evidence="5" id="KW-0547">Nucleotide-binding</keyword>
<organism evidence="11">
    <name type="scientific">Cacopsylla melanoneura</name>
    <dbReference type="NCBI Taxonomy" id="428564"/>
    <lineage>
        <taxon>Eukaryota</taxon>
        <taxon>Metazoa</taxon>
        <taxon>Ecdysozoa</taxon>
        <taxon>Arthropoda</taxon>
        <taxon>Hexapoda</taxon>
        <taxon>Insecta</taxon>
        <taxon>Pterygota</taxon>
        <taxon>Neoptera</taxon>
        <taxon>Paraneoptera</taxon>
        <taxon>Hemiptera</taxon>
        <taxon>Sternorrhyncha</taxon>
        <taxon>Psylloidea</taxon>
        <taxon>Psyllidae</taxon>
        <taxon>Psyllinae</taxon>
        <taxon>Cacopsylla</taxon>
    </lineage>
</organism>
<evidence type="ECO:0000256" key="5">
    <source>
        <dbReference type="ARBA" id="ARBA00022741"/>
    </source>
</evidence>
<evidence type="ECO:0000256" key="4">
    <source>
        <dbReference type="ARBA" id="ARBA00022692"/>
    </source>
</evidence>
<keyword evidence="6" id="KW-0067">ATP-binding</keyword>
<dbReference type="InterPro" id="IPR017871">
    <property type="entry name" value="ABC_transporter-like_CS"/>
</dbReference>
<sequence length="646" mass="72249">METFHPLFGDTNHKESNSGRGLTLSWNNLSIYGKRKDPACNNFWRSKQQKFKLLHKVSGIAESGSLLAIMGPSGAGKTTLLACISQRIQGEIDGQILLNGLEVEKSLMVKVSGFVPQHDLTVDTLTVLEHMTLMARLKMDRGLGHLERARTVDALLKELGLLKCKNSVLNVLSGGERKRVALAVQLLTDPSLLFCDEPTTGLDSFSAISVIEMLRTLASYGKTIVCSIHQPASGLFDLFDNISLLVTGGELAYHGPVSKVTDYFNKLDIVCPPSYNVAEYLVNQLAVTPNGDQPERMARVRRVCTAFPQSKAGHELINKLDNLIYNSGPASSAQTWSTASSFDTIVTDTHDEFIKFTRLKPPSQWIQFTWLLWRTQLDSLRKPQETLLRFGFYMFIALLISTPYVGIQIDQYSVQNIQGLLYLVIVETIFTYSYSVYNTFPHEMPILLREINNGLYKPAPYYASKIICLLPRSIIEPLIYSAVIFWVVGLFGGLSGFILFSIPIILSATTATAYGCFISSVFDSIATASLASVPIEFVSLSYCGIFLNFYTLPFYTAWIKYLSMFYFGIEAVSIVQWSEIDKIACSLNTTITDFPCEHIGDIALDRYGYSESHFTLDIVGLIMIYFLAHALGYYSFLKRSKRQPVY</sequence>
<keyword evidence="4 9" id="KW-0812">Transmembrane</keyword>
<accession>A0A8D8ZKR2</accession>
<dbReference type="SUPFAM" id="SSF52540">
    <property type="entry name" value="P-loop containing nucleoside triphosphate hydrolases"/>
    <property type="match status" value="1"/>
</dbReference>
<dbReference type="PANTHER" id="PTHR48041">
    <property type="entry name" value="ABC TRANSPORTER G FAMILY MEMBER 28"/>
    <property type="match status" value="1"/>
</dbReference>
<proteinExistence type="inferred from homology"/>
<comment type="similarity">
    <text evidence="2">Belongs to the ABC transporter superfamily. ABCG family. Eye pigment precursor importer (TC 3.A.1.204) subfamily.</text>
</comment>